<dbReference type="InterPro" id="IPR024036">
    <property type="entry name" value="tRNA-dHydroUridine_Synthase_C"/>
</dbReference>
<comment type="cofactor">
    <cofactor evidence="1 12 14">
        <name>FMN</name>
        <dbReference type="ChEBI" id="CHEBI:58210"/>
    </cofactor>
</comment>
<dbReference type="PANTHER" id="PTHR45846:SF1">
    <property type="entry name" value="TRNA-DIHYDROURIDINE(47) SYNTHASE [NAD(P)(+)]-LIKE"/>
    <property type="match status" value="1"/>
</dbReference>
<feature type="binding site" evidence="14">
    <location>
        <position position="71"/>
    </location>
    <ligand>
        <name>FMN</name>
        <dbReference type="ChEBI" id="CHEBI:58210"/>
    </ligand>
</feature>
<dbReference type="Gene3D" id="1.10.1200.80">
    <property type="entry name" value="Putative flavin oxidoreducatase, domain 2"/>
    <property type="match status" value="1"/>
</dbReference>
<protein>
    <recommendedName>
        <fullName evidence="12">tRNA-dihydrouridine synthase</fullName>
        <ecNumber evidence="12">1.3.1.-</ecNumber>
    </recommendedName>
</protein>
<evidence type="ECO:0000313" key="16">
    <source>
        <dbReference type="EMBL" id="BBE17916.1"/>
    </source>
</evidence>
<dbReference type="InterPro" id="IPR004652">
    <property type="entry name" value="DusB-like"/>
</dbReference>
<keyword evidence="8" id="KW-0694">RNA-binding</keyword>
<evidence type="ECO:0000256" key="3">
    <source>
        <dbReference type="ARBA" id="ARBA00022555"/>
    </source>
</evidence>
<feature type="active site" description="Proton donor" evidence="13">
    <location>
        <position position="101"/>
    </location>
</feature>
<gene>
    <name evidence="16" type="ORF">AQPE_2075</name>
</gene>
<evidence type="ECO:0000256" key="11">
    <source>
        <dbReference type="ARBA" id="ARBA00048802"/>
    </source>
</evidence>
<evidence type="ECO:0000256" key="7">
    <source>
        <dbReference type="ARBA" id="ARBA00022857"/>
    </source>
</evidence>
<dbReference type="RefSeq" id="WP_318350875.1">
    <property type="nucleotide sequence ID" value="NZ_AP018694.1"/>
</dbReference>
<evidence type="ECO:0000256" key="2">
    <source>
        <dbReference type="ARBA" id="ARBA00002790"/>
    </source>
</evidence>
<organism evidence="16 17">
    <name type="scientific">Aquipluma nitroreducens</name>
    <dbReference type="NCBI Taxonomy" id="2010828"/>
    <lineage>
        <taxon>Bacteria</taxon>
        <taxon>Pseudomonadati</taxon>
        <taxon>Bacteroidota</taxon>
        <taxon>Bacteroidia</taxon>
        <taxon>Marinilabiliales</taxon>
        <taxon>Prolixibacteraceae</taxon>
        <taxon>Aquipluma</taxon>
    </lineage>
</organism>
<dbReference type="GO" id="GO:0000049">
    <property type="term" value="F:tRNA binding"/>
    <property type="evidence" value="ECO:0007669"/>
    <property type="project" value="UniProtKB-KW"/>
</dbReference>
<dbReference type="GO" id="GO:0050660">
    <property type="term" value="F:flavin adenine dinucleotide binding"/>
    <property type="evidence" value="ECO:0007669"/>
    <property type="project" value="InterPro"/>
</dbReference>
<dbReference type="InterPro" id="IPR001269">
    <property type="entry name" value="DUS_fam"/>
</dbReference>
<evidence type="ECO:0000256" key="12">
    <source>
        <dbReference type="PIRNR" id="PIRNR006621"/>
    </source>
</evidence>
<evidence type="ECO:0000256" key="4">
    <source>
        <dbReference type="ARBA" id="ARBA00022630"/>
    </source>
</evidence>
<evidence type="ECO:0000256" key="10">
    <source>
        <dbReference type="ARBA" id="ARBA00048205"/>
    </source>
</evidence>
<dbReference type="CDD" id="cd02801">
    <property type="entry name" value="DUS_like_FMN"/>
    <property type="match status" value="1"/>
</dbReference>
<dbReference type="KEGG" id="anf:AQPE_2075"/>
<dbReference type="InterPro" id="IPR013785">
    <property type="entry name" value="Aldolase_TIM"/>
</dbReference>
<comment type="catalytic activity">
    <reaction evidence="10">
        <text>a 5,6-dihydrouridine in tRNA + NADP(+) = a uridine in tRNA + NADPH + H(+)</text>
        <dbReference type="Rhea" id="RHEA:23624"/>
        <dbReference type="Rhea" id="RHEA-COMP:13339"/>
        <dbReference type="Rhea" id="RHEA-COMP:13887"/>
        <dbReference type="ChEBI" id="CHEBI:15378"/>
        <dbReference type="ChEBI" id="CHEBI:57783"/>
        <dbReference type="ChEBI" id="CHEBI:58349"/>
        <dbReference type="ChEBI" id="CHEBI:65315"/>
        <dbReference type="ChEBI" id="CHEBI:74443"/>
    </reaction>
</comment>
<keyword evidence="5 12" id="KW-0288">FMN</keyword>
<feature type="binding site" evidence="14">
    <location>
        <position position="140"/>
    </location>
    <ligand>
        <name>FMN</name>
        <dbReference type="ChEBI" id="CHEBI:58210"/>
    </ligand>
</feature>
<evidence type="ECO:0000256" key="9">
    <source>
        <dbReference type="ARBA" id="ARBA00023002"/>
    </source>
</evidence>
<dbReference type="EC" id="1.3.1.-" evidence="12"/>
<evidence type="ECO:0000256" key="1">
    <source>
        <dbReference type="ARBA" id="ARBA00001917"/>
    </source>
</evidence>
<keyword evidence="3" id="KW-0820">tRNA-binding</keyword>
<dbReference type="PIRSF" id="PIRSF006621">
    <property type="entry name" value="Dus"/>
    <property type="match status" value="1"/>
</dbReference>
<evidence type="ECO:0000313" key="17">
    <source>
        <dbReference type="Proteomes" id="UP001193389"/>
    </source>
</evidence>
<name>A0A5K7S8R0_9BACT</name>
<evidence type="ECO:0000256" key="5">
    <source>
        <dbReference type="ARBA" id="ARBA00022643"/>
    </source>
</evidence>
<evidence type="ECO:0000256" key="8">
    <source>
        <dbReference type="ARBA" id="ARBA00022884"/>
    </source>
</evidence>
<comment type="function">
    <text evidence="2 12">Catalyzes the synthesis of 5,6-dihydrouridine (D), a modified base found in the D-loop of most tRNAs, via the reduction of the C5-C6 double bond in target uridines.</text>
</comment>
<keyword evidence="9 12" id="KW-0560">Oxidoreductase</keyword>
<feature type="binding site" evidence="14">
    <location>
        <position position="170"/>
    </location>
    <ligand>
        <name>FMN</name>
        <dbReference type="ChEBI" id="CHEBI:58210"/>
    </ligand>
</feature>
<dbReference type="AlphaFoldDB" id="A0A5K7S8R0"/>
<dbReference type="Pfam" id="PF01207">
    <property type="entry name" value="Dus"/>
    <property type="match status" value="1"/>
</dbReference>
<dbReference type="EMBL" id="AP018694">
    <property type="protein sequence ID" value="BBE17916.1"/>
    <property type="molecule type" value="Genomic_DNA"/>
</dbReference>
<reference evidence="16" key="1">
    <citation type="journal article" date="2020" name="Int. J. Syst. Evol. Microbiol.">
        <title>Aquipluma nitroreducens gen. nov. sp. nov., a novel facultatively anaerobic bacterium isolated from a freshwater lake.</title>
        <authorList>
            <person name="Watanabe M."/>
            <person name="Kojima H."/>
            <person name="Fukui M."/>
        </authorList>
    </citation>
    <scope>NUCLEOTIDE SEQUENCE</scope>
    <source>
        <strain evidence="16">MeG22</strain>
    </source>
</reference>
<evidence type="ECO:0000256" key="6">
    <source>
        <dbReference type="ARBA" id="ARBA00022694"/>
    </source>
</evidence>
<feature type="binding site" evidence="14">
    <location>
        <begin position="227"/>
        <end position="228"/>
    </location>
    <ligand>
        <name>FMN</name>
        <dbReference type="ChEBI" id="CHEBI:58210"/>
    </ligand>
</feature>
<keyword evidence="17" id="KW-1185">Reference proteome</keyword>
<comment type="similarity">
    <text evidence="12">Belongs to the dus family.</text>
</comment>
<evidence type="ECO:0000256" key="13">
    <source>
        <dbReference type="PIRSR" id="PIRSR006621-1"/>
    </source>
</evidence>
<proteinExistence type="inferred from homology"/>
<accession>A0A5K7S8R0</accession>
<dbReference type="SUPFAM" id="SSF51395">
    <property type="entry name" value="FMN-linked oxidoreductases"/>
    <property type="match status" value="1"/>
</dbReference>
<dbReference type="Proteomes" id="UP001193389">
    <property type="component" value="Chromosome"/>
</dbReference>
<feature type="domain" description="DUS-like FMN-binding" evidence="15">
    <location>
        <begin position="15"/>
        <end position="317"/>
    </location>
</feature>
<sequence>MKIGSIDLGEMPLFLAPMEDVTYKSFRYMCKKYGADVMYTEFVSSEALIRDIQKTKQKMTLFDFDRPVTIQIYGHDINSMVEAAKVAEECQPDFIDINYGCPMKKIIRHGAGAGMLLDPDKMQRMTEAIVKAVKIPVTAKTRLGWDHDTKIIVDVAERLQDAGVAALAIHGRTRSMLYTGEADWSLIADVKNNPRMKIPIIGNGDINGPEKAKAFLEQSGVDALMIGRGSIGRPWIFSEVKHYLKTGELLPPPTVADVVQNVRDQLNMSIEWKDNVRSGILMMRRHFAKYFPTLPNFRELRIRLLQAETLESVQELLDLIEVGYGDTRVDYTNVSLK</sequence>
<keyword evidence="7" id="KW-0521">NADP</keyword>
<comment type="catalytic activity">
    <reaction evidence="11">
        <text>a 5,6-dihydrouridine in tRNA + NAD(+) = a uridine in tRNA + NADH + H(+)</text>
        <dbReference type="Rhea" id="RHEA:54452"/>
        <dbReference type="Rhea" id="RHEA-COMP:13339"/>
        <dbReference type="Rhea" id="RHEA-COMP:13887"/>
        <dbReference type="ChEBI" id="CHEBI:15378"/>
        <dbReference type="ChEBI" id="CHEBI:57540"/>
        <dbReference type="ChEBI" id="CHEBI:57945"/>
        <dbReference type="ChEBI" id="CHEBI:65315"/>
        <dbReference type="ChEBI" id="CHEBI:74443"/>
    </reaction>
</comment>
<dbReference type="InterPro" id="IPR035587">
    <property type="entry name" value="DUS-like_FMN-bd"/>
</dbReference>
<dbReference type="Gene3D" id="3.20.20.70">
    <property type="entry name" value="Aldolase class I"/>
    <property type="match status" value="1"/>
</dbReference>
<keyword evidence="14" id="KW-0547">Nucleotide-binding</keyword>
<keyword evidence="4 12" id="KW-0285">Flavoprotein</keyword>
<dbReference type="NCBIfam" id="TIGR00737">
    <property type="entry name" value="nifR3_yhdG"/>
    <property type="match status" value="1"/>
</dbReference>
<dbReference type="GO" id="GO:0017150">
    <property type="term" value="F:tRNA dihydrouridine synthase activity"/>
    <property type="evidence" value="ECO:0007669"/>
    <property type="project" value="InterPro"/>
</dbReference>
<evidence type="ECO:0000256" key="14">
    <source>
        <dbReference type="PIRSR" id="PIRSR006621-2"/>
    </source>
</evidence>
<dbReference type="PANTHER" id="PTHR45846">
    <property type="entry name" value="TRNA-DIHYDROURIDINE(47) SYNTHASE [NAD(P)(+)]-LIKE"/>
    <property type="match status" value="1"/>
</dbReference>
<evidence type="ECO:0000259" key="15">
    <source>
        <dbReference type="Pfam" id="PF01207"/>
    </source>
</evidence>
<dbReference type="PROSITE" id="PS01136">
    <property type="entry name" value="UPF0034"/>
    <property type="match status" value="1"/>
</dbReference>
<dbReference type="InterPro" id="IPR018517">
    <property type="entry name" value="tRNA_hU_synthase_CS"/>
</dbReference>
<keyword evidence="6 12" id="KW-0819">tRNA processing</keyword>